<feature type="coiled-coil region" evidence="1">
    <location>
        <begin position="38"/>
        <end position="72"/>
    </location>
</feature>
<keyword evidence="1" id="KW-0175">Coiled coil</keyword>
<dbReference type="EMBL" id="FNXT01000204">
    <property type="protein sequence ID" value="SZX62128.1"/>
    <property type="molecule type" value="Genomic_DNA"/>
</dbReference>
<feature type="compositionally biased region" description="Polar residues" evidence="2">
    <location>
        <begin position="1"/>
        <end position="10"/>
    </location>
</feature>
<feature type="compositionally biased region" description="Polar residues" evidence="2">
    <location>
        <begin position="574"/>
        <end position="586"/>
    </location>
</feature>
<feature type="region of interest" description="Disordered" evidence="2">
    <location>
        <begin position="310"/>
        <end position="329"/>
    </location>
</feature>
<dbReference type="AlphaFoldDB" id="A0A383V978"/>
<feature type="compositionally biased region" description="Low complexity" evidence="2">
    <location>
        <begin position="230"/>
        <end position="243"/>
    </location>
</feature>
<dbReference type="Proteomes" id="UP000256970">
    <property type="component" value="Unassembled WGS sequence"/>
</dbReference>
<evidence type="ECO:0000313" key="3">
    <source>
        <dbReference type="EMBL" id="SZX62128.1"/>
    </source>
</evidence>
<evidence type="ECO:0000313" key="4">
    <source>
        <dbReference type="Proteomes" id="UP000256970"/>
    </source>
</evidence>
<gene>
    <name evidence="3" type="ORF">BQ4739_LOCUS2659</name>
</gene>
<feature type="region of interest" description="Disordered" evidence="2">
    <location>
        <begin position="1"/>
        <end position="28"/>
    </location>
</feature>
<proteinExistence type="predicted"/>
<feature type="compositionally biased region" description="Low complexity" evidence="2">
    <location>
        <begin position="82"/>
        <end position="96"/>
    </location>
</feature>
<feature type="compositionally biased region" description="Low complexity" evidence="2">
    <location>
        <begin position="210"/>
        <end position="219"/>
    </location>
</feature>
<evidence type="ECO:0000256" key="1">
    <source>
        <dbReference type="SAM" id="Coils"/>
    </source>
</evidence>
<feature type="compositionally biased region" description="Low complexity" evidence="2">
    <location>
        <begin position="310"/>
        <end position="325"/>
    </location>
</feature>
<keyword evidence="4" id="KW-1185">Reference proteome</keyword>
<feature type="region of interest" description="Disordered" evidence="2">
    <location>
        <begin position="539"/>
        <end position="590"/>
    </location>
</feature>
<reference evidence="3 4" key="1">
    <citation type="submission" date="2016-10" db="EMBL/GenBank/DDBJ databases">
        <authorList>
            <person name="Cai Z."/>
        </authorList>
    </citation>
    <scope>NUCLEOTIDE SEQUENCE [LARGE SCALE GENOMIC DNA]</scope>
</reference>
<feature type="compositionally biased region" description="Polar residues" evidence="2">
    <location>
        <begin position="220"/>
        <end position="229"/>
    </location>
</feature>
<feature type="region of interest" description="Disordered" evidence="2">
    <location>
        <begin position="210"/>
        <end position="243"/>
    </location>
</feature>
<protein>
    <submittedName>
        <fullName evidence="3">Uncharacterized protein</fullName>
    </submittedName>
</protein>
<evidence type="ECO:0000256" key="2">
    <source>
        <dbReference type="SAM" id="MobiDB-lite"/>
    </source>
</evidence>
<sequence>MNNMSRQSVGSFKGFPKPATTSQSSDFFGPGLSFEAVPAAATSEVEQLKRENEQLRQQLQHQQELLSIWQQQPCTLCQLHSTHTSTRSSSTGSASRGRAKPSRNLAQQDGTACRNDSSSSNAASCCQAVQCRLDRALRQQQVQLAQMQKQVLVLQAELSSREQMLLEADTLLAGAELSSREQLVLEADAVLAEAARRLTGLAATAAAAAPTLGSGSGSSVKTPQRQTSTAAGSSSSSRRLASGAGVRSGAAGAGHVAPAAGVVAVADQLVEQAQGVASWCNTAVSRISRGRAASAAQCAAARDASNCWGGSSSSSGARGMPGSRGSWDDGAEAEAGVMSSLQQLQLQYVPAGGNKYLAKHTSLPSLAQGQGLSLLHLPALQSLMQLLASLALPLAELAVQLRSIVLPVLPWLGSTTGSVGHVLPETYADLAHAAAAAAGELVELCSVLPAVPGCLSAAATAAAGTAAAARAAAAQHASQWGSSSSSRLADTESAEVVSYGSGTRCSKQQQQQQQQQPDLELDPADEQLLHDLAALLLPPASRQQGSKSKDHRSSSSSSRRSGGGGTGAMYGTDASPQRNRSSAEVNQQQQQQGAMLMQQLTQRWRVLWFKRCVLEHQLGFVARCSAEQTKLVSGLVQRAAAAAADAAEEFEAEGELQQRREDAVQLARQLLRGLLLLDQHSFVHQQGGAGSGSALRALAGLLRQQRDVVEDLPQLLQESSAAAVKAAVLAAVAGAFEDFRCELQLAQQSCNTAVSRATAAAQR</sequence>
<feature type="region of interest" description="Disordered" evidence="2">
    <location>
        <begin position="82"/>
        <end position="120"/>
    </location>
</feature>
<name>A0A383V978_TETOB</name>
<feature type="region of interest" description="Disordered" evidence="2">
    <location>
        <begin position="499"/>
        <end position="519"/>
    </location>
</feature>
<accession>A0A383V978</accession>
<organism evidence="3 4">
    <name type="scientific">Tetradesmus obliquus</name>
    <name type="common">Green alga</name>
    <name type="synonym">Acutodesmus obliquus</name>
    <dbReference type="NCBI Taxonomy" id="3088"/>
    <lineage>
        <taxon>Eukaryota</taxon>
        <taxon>Viridiplantae</taxon>
        <taxon>Chlorophyta</taxon>
        <taxon>core chlorophytes</taxon>
        <taxon>Chlorophyceae</taxon>
        <taxon>CS clade</taxon>
        <taxon>Sphaeropleales</taxon>
        <taxon>Scenedesmaceae</taxon>
        <taxon>Tetradesmus</taxon>
    </lineage>
</organism>